<dbReference type="RefSeq" id="WP_170143641.1">
    <property type="nucleotide sequence ID" value="NZ_RBIJ01000005.1"/>
</dbReference>
<comment type="caution">
    <text evidence="6">The sequence shown here is derived from an EMBL/GenBank/DDBJ whole genome shotgun (WGS) entry which is preliminary data.</text>
</comment>
<keyword evidence="2" id="KW-0645">Protease</keyword>
<evidence type="ECO:0000256" key="1">
    <source>
        <dbReference type="ARBA" id="ARBA00010541"/>
    </source>
</evidence>
<accession>A0A660KWI0</accession>
<sequence>MRLRPLARFPFLGAVLVALVLFLFRPDPKEAPVPSSPPAPVGALLSDDLAQVAERAALGVVGVVNLSRAPGLWERNPRPVPVGTGSGILFSEKEGSLYVATNHHVVAGAEEIDVVLSDGQRRKARLVGADPPSDLAVLVFPRPDVAYALLPFGDSTRLRAGEPALAIGNPLGLLYFRSVTAGVISAPKRTIPYDLSGDGKVDWELDVIQTDAAINPGNSGGPLLNRAGEVVGITSAKISAVGVEGIGFAIPSHVAKPILEALARGERVVRPYLGVQPKNTWEIPAEQQAHTLHLPERPTRGVVLVDVLPGGPADAAGLRPLDVIVAVDGVPVNDAADLRAVLYSRHRPGERVRIEFLRGEERSEAEVELGSMDAEKAKQE</sequence>
<reference evidence="6 7" key="1">
    <citation type="submission" date="2018-10" db="EMBL/GenBank/DDBJ databases">
        <title>Genomic Encyclopedia of Type Strains, Phase IV (KMG-IV): sequencing the most valuable type-strain genomes for metagenomic binning, comparative biology and taxonomic classification.</title>
        <authorList>
            <person name="Goeker M."/>
        </authorList>
    </citation>
    <scope>NUCLEOTIDE SEQUENCE [LARGE SCALE GENOMIC DNA]</scope>
    <source>
        <strain evidence="6 7">DSM 22653</strain>
    </source>
</reference>
<proteinExistence type="inferred from homology"/>
<dbReference type="Pfam" id="PF13180">
    <property type="entry name" value="PDZ_2"/>
    <property type="match status" value="1"/>
</dbReference>
<dbReference type="PANTHER" id="PTHR43343">
    <property type="entry name" value="PEPTIDASE S12"/>
    <property type="match status" value="1"/>
</dbReference>
<organism evidence="6 7">
    <name type="scientific">Brockia lithotrophica</name>
    <dbReference type="NCBI Taxonomy" id="933949"/>
    <lineage>
        <taxon>Bacteria</taxon>
        <taxon>Bacillati</taxon>
        <taxon>Bacillota</taxon>
        <taxon>Bacilli</taxon>
        <taxon>Bacillales</taxon>
        <taxon>Bacillales Family X. Incertae Sedis</taxon>
        <taxon>Brockia</taxon>
    </lineage>
</organism>
<keyword evidence="4" id="KW-0720">Serine protease</keyword>
<dbReference type="Proteomes" id="UP000267019">
    <property type="component" value="Unassembled WGS sequence"/>
</dbReference>
<keyword evidence="7" id="KW-1185">Reference proteome</keyword>
<dbReference type="InterPro" id="IPR043504">
    <property type="entry name" value="Peptidase_S1_PA_chymotrypsin"/>
</dbReference>
<dbReference type="Gene3D" id="2.30.42.10">
    <property type="match status" value="1"/>
</dbReference>
<dbReference type="Pfam" id="PF13365">
    <property type="entry name" value="Trypsin_2"/>
    <property type="match status" value="1"/>
</dbReference>
<dbReference type="InterPro" id="IPR051201">
    <property type="entry name" value="Chloro_Bact_Ser_Proteases"/>
</dbReference>
<comment type="similarity">
    <text evidence="1">Belongs to the peptidase S1C family.</text>
</comment>
<dbReference type="InterPro" id="IPR001940">
    <property type="entry name" value="Peptidase_S1C"/>
</dbReference>
<dbReference type="Gene3D" id="2.40.10.10">
    <property type="entry name" value="Trypsin-like serine proteases"/>
    <property type="match status" value="2"/>
</dbReference>
<dbReference type="SMART" id="SM00228">
    <property type="entry name" value="PDZ"/>
    <property type="match status" value="1"/>
</dbReference>
<dbReference type="EMBL" id="RBIJ01000005">
    <property type="protein sequence ID" value="RKQ83882.1"/>
    <property type="molecule type" value="Genomic_DNA"/>
</dbReference>
<evidence type="ECO:0000313" key="6">
    <source>
        <dbReference type="EMBL" id="RKQ83882.1"/>
    </source>
</evidence>
<feature type="domain" description="PDZ" evidence="5">
    <location>
        <begin position="301"/>
        <end position="341"/>
    </location>
</feature>
<evidence type="ECO:0000259" key="5">
    <source>
        <dbReference type="PROSITE" id="PS50106"/>
    </source>
</evidence>
<dbReference type="SUPFAM" id="SSF50156">
    <property type="entry name" value="PDZ domain-like"/>
    <property type="match status" value="1"/>
</dbReference>
<dbReference type="PROSITE" id="PS50106">
    <property type="entry name" value="PDZ"/>
    <property type="match status" value="1"/>
</dbReference>
<keyword evidence="3" id="KW-0378">Hydrolase</keyword>
<dbReference type="SUPFAM" id="SSF50494">
    <property type="entry name" value="Trypsin-like serine proteases"/>
    <property type="match status" value="1"/>
</dbReference>
<dbReference type="AlphaFoldDB" id="A0A660KWI0"/>
<evidence type="ECO:0000313" key="7">
    <source>
        <dbReference type="Proteomes" id="UP000267019"/>
    </source>
</evidence>
<name>A0A660KWI0_9BACL</name>
<dbReference type="InterPro" id="IPR036034">
    <property type="entry name" value="PDZ_sf"/>
</dbReference>
<dbReference type="InterPro" id="IPR009003">
    <property type="entry name" value="Peptidase_S1_PA"/>
</dbReference>
<evidence type="ECO:0000256" key="4">
    <source>
        <dbReference type="ARBA" id="ARBA00022825"/>
    </source>
</evidence>
<dbReference type="PANTHER" id="PTHR43343:SF3">
    <property type="entry name" value="PROTEASE DO-LIKE 8, CHLOROPLASTIC"/>
    <property type="match status" value="1"/>
</dbReference>
<protein>
    <submittedName>
        <fullName evidence="6">HtrA-like peptidase</fullName>
    </submittedName>
</protein>
<dbReference type="GO" id="GO:0006508">
    <property type="term" value="P:proteolysis"/>
    <property type="evidence" value="ECO:0007669"/>
    <property type="project" value="UniProtKB-KW"/>
</dbReference>
<dbReference type="GO" id="GO:0004252">
    <property type="term" value="F:serine-type endopeptidase activity"/>
    <property type="evidence" value="ECO:0007669"/>
    <property type="project" value="InterPro"/>
</dbReference>
<evidence type="ECO:0000256" key="3">
    <source>
        <dbReference type="ARBA" id="ARBA00022801"/>
    </source>
</evidence>
<evidence type="ECO:0000256" key="2">
    <source>
        <dbReference type="ARBA" id="ARBA00022670"/>
    </source>
</evidence>
<gene>
    <name evidence="6" type="ORF">C7438_1542</name>
</gene>
<dbReference type="PRINTS" id="PR00834">
    <property type="entry name" value="PROTEASES2C"/>
</dbReference>
<dbReference type="InterPro" id="IPR001478">
    <property type="entry name" value="PDZ"/>
</dbReference>